<evidence type="ECO:0000259" key="1">
    <source>
        <dbReference type="Pfam" id="PF00534"/>
    </source>
</evidence>
<dbReference type="PANTHER" id="PTHR45947:SF3">
    <property type="entry name" value="SULFOQUINOVOSYL TRANSFERASE SQD2"/>
    <property type="match status" value="1"/>
</dbReference>
<dbReference type="Proteomes" id="UP000494330">
    <property type="component" value="Unassembled WGS sequence"/>
</dbReference>
<keyword evidence="2" id="KW-0808">Transferase</keyword>
<reference evidence="2 3" key="1">
    <citation type="submission" date="2019-09" db="EMBL/GenBank/DDBJ databases">
        <authorList>
            <person name="Depoorter E."/>
        </authorList>
    </citation>
    <scope>NUCLEOTIDE SEQUENCE [LARGE SCALE GENOMIC DNA]</scope>
    <source>
        <strain evidence="2">LMG 30113</strain>
    </source>
</reference>
<accession>A0A6J5CZ93</accession>
<dbReference type="CDD" id="cd03801">
    <property type="entry name" value="GT4_PimA-like"/>
    <property type="match status" value="1"/>
</dbReference>
<dbReference type="EMBL" id="CABVQD010000002">
    <property type="protein sequence ID" value="VWB23999.1"/>
    <property type="molecule type" value="Genomic_DNA"/>
</dbReference>
<dbReference type="GO" id="GO:0016757">
    <property type="term" value="F:glycosyltransferase activity"/>
    <property type="evidence" value="ECO:0007669"/>
    <property type="project" value="InterPro"/>
</dbReference>
<dbReference type="Pfam" id="PF00534">
    <property type="entry name" value="Glycos_transf_1"/>
    <property type="match status" value="1"/>
</dbReference>
<gene>
    <name evidence="2" type="ORF">BPA30113_00835</name>
</gene>
<evidence type="ECO:0000313" key="3">
    <source>
        <dbReference type="Proteomes" id="UP000494330"/>
    </source>
</evidence>
<name>A0A6J5CZ93_9BURK</name>
<dbReference type="AlphaFoldDB" id="A0A6J5CZ93"/>
<dbReference type="Gene3D" id="3.40.50.2000">
    <property type="entry name" value="Glycogen Phosphorylase B"/>
    <property type="match status" value="2"/>
</dbReference>
<dbReference type="InterPro" id="IPR050194">
    <property type="entry name" value="Glycosyltransferase_grp1"/>
</dbReference>
<sequence length="437" mass="47778">MKQAPILLVAYQCGPGMGSVSRIGWEWLTGLARVRPVTLLTHVRNRPAIDAAGPLPDGAEVHYIDTEWLARPLYGIARRLFPRSEHSVFLVSQCDYFAFDRAALRTARRIARRHDGRLPWAVAHVVTPVTLSAPTVLHRLGLPLVRGPLNCGLGDPPGFGHVLRQESRWLWRVRDLLKGLDRMLGSIAHTDALLVATRATAAAVPAQHRHRCIPMLENAVDLACFTPGAPLPRPGPDEPLAITFAGRLVPVKALDLLLHAMHRLNADGIRTRLTVAGDGPMRGPWEALARRLGLAAQVRFAGNLGHEDVARAMHDCHVFCLPSVRESGGAVLFEAMACERPVIGLDFGGPAEIVDDEVGRCIPFDGPNSAIDGLADALRDCAQRADAWRWRGIFARQRIVDRHTWDARIAAAEQVYDRLSHAPEAAARGTRPAPLAV</sequence>
<dbReference type="PANTHER" id="PTHR45947">
    <property type="entry name" value="SULFOQUINOVOSYL TRANSFERASE SQD2"/>
    <property type="match status" value="1"/>
</dbReference>
<dbReference type="InterPro" id="IPR001296">
    <property type="entry name" value="Glyco_trans_1"/>
</dbReference>
<keyword evidence="3" id="KW-1185">Reference proteome</keyword>
<dbReference type="RefSeq" id="WP_063934564.1">
    <property type="nucleotide sequence ID" value="NZ_CABVQD010000002.1"/>
</dbReference>
<evidence type="ECO:0000313" key="2">
    <source>
        <dbReference type="EMBL" id="VWB23999.1"/>
    </source>
</evidence>
<dbReference type="SUPFAM" id="SSF53756">
    <property type="entry name" value="UDP-Glycosyltransferase/glycogen phosphorylase"/>
    <property type="match status" value="1"/>
</dbReference>
<protein>
    <submittedName>
        <fullName evidence="2">Glycosyl transferase family 1</fullName>
    </submittedName>
</protein>
<organism evidence="2 3">
    <name type="scientific">Burkholderia paludis</name>
    <dbReference type="NCBI Taxonomy" id="1506587"/>
    <lineage>
        <taxon>Bacteria</taxon>
        <taxon>Pseudomonadati</taxon>
        <taxon>Pseudomonadota</taxon>
        <taxon>Betaproteobacteria</taxon>
        <taxon>Burkholderiales</taxon>
        <taxon>Burkholderiaceae</taxon>
        <taxon>Burkholderia</taxon>
        <taxon>Burkholderia cepacia complex</taxon>
    </lineage>
</organism>
<feature type="domain" description="Glycosyl transferase family 1" evidence="1">
    <location>
        <begin position="237"/>
        <end position="384"/>
    </location>
</feature>
<proteinExistence type="predicted"/>